<dbReference type="PANTHER" id="PTHR37067">
    <property type="entry name" value="PX DOMAIN-CONTAINING PROTEIN"/>
    <property type="match status" value="1"/>
</dbReference>
<dbReference type="Proteomes" id="UP000697107">
    <property type="component" value="Unassembled WGS sequence"/>
</dbReference>
<evidence type="ECO:0000313" key="3">
    <source>
        <dbReference type="EMBL" id="KAG2984054.1"/>
    </source>
</evidence>
<accession>A0A8T1G6N3</accession>
<dbReference type="Proteomes" id="UP000735874">
    <property type="component" value="Unassembled WGS sequence"/>
</dbReference>
<organism evidence="3 4">
    <name type="scientific">Phytophthora cactorum</name>
    <dbReference type="NCBI Taxonomy" id="29920"/>
    <lineage>
        <taxon>Eukaryota</taxon>
        <taxon>Sar</taxon>
        <taxon>Stramenopiles</taxon>
        <taxon>Oomycota</taxon>
        <taxon>Peronosporomycetes</taxon>
        <taxon>Peronosporales</taxon>
        <taxon>Peronosporaceae</taxon>
        <taxon>Phytophthora</taxon>
    </lineage>
</organism>
<dbReference type="EMBL" id="RCMI01000337">
    <property type="protein sequence ID" value="KAG2916544.1"/>
    <property type="molecule type" value="Genomic_DNA"/>
</dbReference>
<dbReference type="EMBL" id="RCML01000243">
    <property type="protein sequence ID" value="KAG2984054.1"/>
    <property type="molecule type" value="Genomic_DNA"/>
</dbReference>
<reference evidence="3" key="1">
    <citation type="submission" date="2018-10" db="EMBL/GenBank/DDBJ databases">
        <title>Effector identification in a new, highly contiguous assembly of the strawberry crown rot pathogen Phytophthora cactorum.</title>
        <authorList>
            <person name="Armitage A.D."/>
            <person name="Nellist C.F."/>
            <person name="Bates H."/>
            <person name="Vickerstaff R.J."/>
            <person name="Harrison R.J."/>
        </authorList>
    </citation>
    <scope>NUCLEOTIDE SEQUENCE</scope>
    <source>
        <strain evidence="1">15-7</strain>
        <strain evidence="2">4032</strain>
        <strain evidence="3">P415</strain>
    </source>
</reference>
<evidence type="ECO:0000313" key="1">
    <source>
        <dbReference type="EMBL" id="KAG2865386.1"/>
    </source>
</evidence>
<evidence type="ECO:0000313" key="4">
    <source>
        <dbReference type="Proteomes" id="UP000697107"/>
    </source>
</evidence>
<dbReference type="Proteomes" id="UP000774804">
    <property type="component" value="Unassembled WGS sequence"/>
</dbReference>
<gene>
    <name evidence="1" type="ORF">PC113_g3752</name>
    <name evidence="2" type="ORF">PC115_g11018</name>
    <name evidence="3" type="ORF">PC118_g9088</name>
</gene>
<protein>
    <submittedName>
        <fullName evidence="3">Uncharacterized protein</fullName>
    </submittedName>
</protein>
<proteinExistence type="predicted"/>
<dbReference type="AlphaFoldDB" id="A0A8T1G6N3"/>
<dbReference type="VEuPathDB" id="FungiDB:PC110_g6226"/>
<evidence type="ECO:0000313" key="2">
    <source>
        <dbReference type="EMBL" id="KAG2916544.1"/>
    </source>
</evidence>
<comment type="caution">
    <text evidence="3">The sequence shown here is derived from an EMBL/GenBank/DDBJ whole genome shotgun (WGS) entry which is preliminary data.</text>
</comment>
<sequence length="141" mass="16082">MYWLKEVNLIYFVEGQGTFVKNYMQNLEETDKPTALKQLGKFVQHVIESLELVQAKRDSNNDAAVSVAPPVRPSELVLFPPREFAGDILEPRRAQLAKFWSEAQIEAKERGHRELCQAYLMDEAVSTGLDNESYKTSFNDG</sequence>
<dbReference type="PANTHER" id="PTHR37067:SF3">
    <property type="entry name" value="PX DOMAIN-CONTAINING PROTEIN"/>
    <property type="match status" value="1"/>
</dbReference>
<name>A0A8T1G6N3_9STRA</name>
<dbReference type="EMBL" id="RCMG01000059">
    <property type="protein sequence ID" value="KAG2865386.1"/>
    <property type="molecule type" value="Genomic_DNA"/>
</dbReference>